<reference evidence="2 3" key="1">
    <citation type="submission" date="2011-05" db="EMBL/GenBank/DDBJ databases">
        <title>Whole genome sequence of Microlunatus phosphovorus NM-1.</title>
        <authorList>
            <person name="Hosoyama A."/>
            <person name="Sasaki K."/>
            <person name="Harada T."/>
            <person name="Igarashi R."/>
            <person name="Kawakoshi A."/>
            <person name="Sasagawa M."/>
            <person name="Fukada J."/>
            <person name="Nakamura S."/>
            <person name="Katano Y."/>
            <person name="Hanada S."/>
            <person name="Kamagata Y."/>
            <person name="Nakamura N."/>
            <person name="Yamazaki S."/>
            <person name="Fujita N."/>
        </authorList>
    </citation>
    <scope>NUCLEOTIDE SEQUENCE [LARGE SCALE GENOMIC DNA]</scope>
    <source>
        <strain evidence="3">ATCC 700054 / DSM 10555 / JCM 9379 / NBRC 101784 / NCIMB 13414 / VKM Ac-1990 / NM-1</strain>
    </source>
</reference>
<evidence type="ECO:0000256" key="1">
    <source>
        <dbReference type="SAM" id="Phobius"/>
    </source>
</evidence>
<dbReference type="KEGG" id="mph:MLP_09790"/>
<keyword evidence="3" id="KW-1185">Reference proteome</keyword>
<gene>
    <name evidence="2" type="ordered locus">MLP_09790</name>
</gene>
<dbReference type="RefSeq" id="WP_013861876.1">
    <property type="nucleotide sequence ID" value="NC_015635.1"/>
</dbReference>
<keyword evidence="1" id="KW-0812">Transmembrane</keyword>
<dbReference type="OrthoDB" id="5195260at2"/>
<evidence type="ECO:0000313" key="2">
    <source>
        <dbReference type="EMBL" id="BAK33993.1"/>
    </source>
</evidence>
<sequence>MKPRADARNRAIRTFLQGLAFDVLAASILVLLPVIANAKSLADFDWAVLGFLFGKTIAVAVLSYVMRFFGLGKVTTPNGTQGVAQGTTAPIAPVMGSVTQ</sequence>
<dbReference type="Proteomes" id="UP000007947">
    <property type="component" value="Chromosome"/>
</dbReference>
<organism evidence="2 3">
    <name type="scientific">Microlunatus phosphovorus (strain ATCC 700054 / DSM 10555 / JCM 9379 / NBRC 101784 / NCIMB 13414 / VKM Ac-1990 / NM-1)</name>
    <dbReference type="NCBI Taxonomy" id="1032480"/>
    <lineage>
        <taxon>Bacteria</taxon>
        <taxon>Bacillati</taxon>
        <taxon>Actinomycetota</taxon>
        <taxon>Actinomycetes</taxon>
        <taxon>Propionibacteriales</taxon>
        <taxon>Propionibacteriaceae</taxon>
        <taxon>Microlunatus</taxon>
    </lineage>
</organism>
<feature type="transmembrane region" description="Helical" evidence="1">
    <location>
        <begin position="12"/>
        <end position="34"/>
    </location>
</feature>
<protein>
    <submittedName>
        <fullName evidence="2">Uncharacterized protein</fullName>
    </submittedName>
</protein>
<name>F5XMS0_MICPN</name>
<keyword evidence="1" id="KW-0472">Membrane</keyword>
<dbReference type="STRING" id="1032480.MLP_09790"/>
<accession>F5XMS0</accession>
<evidence type="ECO:0000313" key="3">
    <source>
        <dbReference type="Proteomes" id="UP000007947"/>
    </source>
</evidence>
<dbReference type="EMBL" id="AP012204">
    <property type="protein sequence ID" value="BAK33993.1"/>
    <property type="molecule type" value="Genomic_DNA"/>
</dbReference>
<feature type="transmembrane region" description="Helical" evidence="1">
    <location>
        <begin position="46"/>
        <end position="65"/>
    </location>
</feature>
<dbReference type="HOGENOM" id="CLU_2302656_0_0_11"/>
<proteinExistence type="predicted"/>
<keyword evidence="1" id="KW-1133">Transmembrane helix</keyword>
<dbReference type="AlphaFoldDB" id="F5XMS0"/>